<comment type="caution">
    <text evidence="1">The sequence shown here is derived from an EMBL/GenBank/DDBJ whole genome shotgun (WGS) entry which is preliminary data.</text>
</comment>
<protein>
    <submittedName>
        <fullName evidence="1">Uncharacterized protein</fullName>
    </submittedName>
</protein>
<evidence type="ECO:0000313" key="2">
    <source>
        <dbReference type="Proteomes" id="UP000523007"/>
    </source>
</evidence>
<organism evidence="1 2">
    <name type="scientific">Lipingzhangella halophila</name>
    <dbReference type="NCBI Taxonomy" id="1783352"/>
    <lineage>
        <taxon>Bacteria</taxon>
        <taxon>Bacillati</taxon>
        <taxon>Actinomycetota</taxon>
        <taxon>Actinomycetes</taxon>
        <taxon>Streptosporangiales</taxon>
        <taxon>Nocardiopsidaceae</taxon>
        <taxon>Lipingzhangella</taxon>
    </lineage>
</organism>
<dbReference type="Proteomes" id="UP000523007">
    <property type="component" value="Unassembled WGS sequence"/>
</dbReference>
<dbReference type="EMBL" id="JACHJT010000001">
    <property type="protein sequence ID" value="MBB4930585.1"/>
    <property type="molecule type" value="Genomic_DNA"/>
</dbReference>
<proteinExistence type="predicted"/>
<accession>A0A7W7W2F1</accession>
<sequence>MSQALVRASRLAEAEEIARAKAESFVPDSPYDAKTTLGPRRSATACGATSKAGIHREFHLRGSTLYAARGPLRISTAPSAGRHCQYPDQR</sequence>
<name>A0A7W7W2F1_9ACTN</name>
<keyword evidence="2" id="KW-1185">Reference proteome</keyword>
<dbReference type="AlphaFoldDB" id="A0A7W7W2F1"/>
<reference evidence="1 2" key="1">
    <citation type="submission" date="2020-08" db="EMBL/GenBank/DDBJ databases">
        <title>Sequencing the genomes of 1000 actinobacteria strains.</title>
        <authorList>
            <person name="Klenk H.-P."/>
        </authorList>
    </citation>
    <scope>NUCLEOTIDE SEQUENCE [LARGE SCALE GENOMIC DNA]</scope>
    <source>
        <strain evidence="1 2">DSM 102030</strain>
    </source>
</reference>
<evidence type="ECO:0000313" key="1">
    <source>
        <dbReference type="EMBL" id="MBB4930585.1"/>
    </source>
</evidence>
<gene>
    <name evidence="1" type="ORF">F4561_001405</name>
</gene>